<dbReference type="InterPro" id="IPR030878">
    <property type="entry name" value="Ribosomal_uL15"/>
</dbReference>
<dbReference type="InterPro" id="IPR036227">
    <property type="entry name" value="Ribosomal_uL15/eL18_sf"/>
</dbReference>
<feature type="domain" description="Large ribosomal subunit protein uL15/eL18" evidence="7">
    <location>
        <begin position="78"/>
        <end position="144"/>
    </location>
</feature>
<keyword evidence="2 4" id="KW-0689">Ribosomal protein</keyword>
<dbReference type="InterPro" id="IPR001196">
    <property type="entry name" value="Ribosomal_uL15_CS"/>
</dbReference>
<dbReference type="HAMAP" id="MF_01341">
    <property type="entry name" value="Ribosomal_uL15"/>
    <property type="match status" value="1"/>
</dbReference>
<protein>
    <recommendedName>
        <fullName evidence="4">Large ribosomal subunit protein uL15</fullName>
    </recommendedName>
</protein>
<reference evidence="8 9" key="1">
    <citation type="submission" date="2022-09" db="EMBL/GenBank/DDBJ databases">
        <authorList>
            <person name="Kop L."/>
        </authorList>
    </citation>
    <scope>NUCLEOTIDE SEQUENCE [LARGE SCALE GENOMIC DNA]</scope>
    <source>
        <strain evidence="8 9">347</strain>
    </source>
</reference>
<evidence type="ECO:0000256" key="4">
    <source>
        <dbReference type="HAMAP-Rule" id="MF_01341"/>
    </source>
</evidence>
<dbReference type="PROSITE" id="PS00475">
    <property type="entry name" value="RIBOSOMAL_L15"/>
    <property type="match status" value="1"/>
</dbReference>
<evidence type="ECO:0000256" key="1">
    <source>
        <dbReference type="ARBA" id="ARBA00007320"/>
    </source>
</evidence>
<keyword evidence="9" id="KW-1185">Reference proteome</keyword>
<evidence type="ECO:0000259" key="7">
    <source>
        <dbReference type="Pfam" id="PF00828"/>
    </source>
</evidence>
<evidence type="ECO:0000313" key="8">
    <source>
        <dbReference type="EMBL" id="CAI2719421.1"/>
    </source>
</evidence>
<keyword evidence="4" id="KW-0694">RNA-binding</keyword>
<dbReference type="NCBIfam" id="TIGR01071">
    <property type="entry name" value="rplO_bact"/>
    <property type="match status" value="1"/>
</dbReference>
<evidence type="ECO:0000256" key="3">
    <source>
        <dbReference type="ARBA" id="ARBA00023274"/>
    </source>
</evidence>
<evidence type="ECO:0000313" key="9">
    <source>
        <dbReference type="Proteomes" id="UP001157733"/>
    </source>
</evidence>
<dbReference type="SUPFAM" id="SSF52080">
    <property type="entry name" value="Ribosomal proteins L15p and L18e"/>
    <property type="match status" value="1"/>
</dbReference>
<accession>A0ABM9HHC0</accession>
<dbReference type="PANTHER" id="PTHR12934">
    <property type="entry name" value="50S RIBOSOMAL PROTEIN L15"/>
    <property type="match status" value="1"/>
</dbReference>
<dbReference type="Gene3D" id="3.100.10.10">
    <property type="match status" value="1"/>
</dbReference>
<dbReference type="Proteomes" id="UP001157733">
    <property type="component" value="Chromosome"/>
</dbReference>
<evidence type="ECO:0000256" key="5">
    <source>
        <dbReference type="RuleBase" id="RU003888"/>
    </source>
</evidence>
<comment type="function">
    <text evidence="4">Binds to the 23S rRNA.</text>
</comment>
<dbReference type="Pfam" id="PF00828">
    <property type="entry name" value="Ribosomal_L27A"/>
    <property type="match status" value="1"/>
</dbReference>
<proteinExistence type="inferred from homology"/>
<keyword evidence="3 4" id="KW-0687">Ribonucleoprotein</keyword>
<evidence type="ECO:0000256" key="6">
    <source>
        <dbReference type="SAM" id="MobiDB-lite"/>
    </source>
</evidence>
<gene>
    <name evidence="4 8" type="primary">rplO</name>
    <name evidence="8" type="ORF">NSPWAT_2565</name>
</gene>
<name>A0ABM9HHC0_9BACT</name>
<sequence>MIELSNLKINPGSRKKRNRVGRGPGSGNGKTSGRGQKGQKSRSGGSPHLWFEGGQMPLQRRLPKRGFTNIFKKTYELVNLGDLKGLQIDGPLTPEVMKEKGLINKIDAVKVLADGDLSGAITIHAHGFSKTAVEKIEKSGGKAVVL</sequence>
<comment type="subunit">
    <text evidence="4">Part of the 50S ribosomal subunit.</text>
</comment>
<dbReference type="EMBL" id="OX336137">
    <property type="protein sequence ID" value="CAI2719421.1"/>
    <property type="molecule type" value="Genomic_DNA"/>
</dbReference>
<organism evidence="8 9">
    <name type="scientific">Nitrospina watsonii</name>
    <dbReference type="NCBI Taxonomy" id="1323948"/>
    <lineage>
        <taxon>Bacteria</taxon>
        <taxon>Pseudomonadati</taxon>
        <taxon>Nitrospinota/Tectimicrobiota group</taxon>
        <taxon>Nitrospinota</taxon>
        <taxon>Nitrospinia</taxon>
        <taxon>Nitrospinales</taxon>
        <taxon>Nitrospinaceae</taxon>
        <taxon>Nitrospina</taxon>
    </lineage>
</organism>
<dbReference type="InterPro" id="IPR005749">
    <property type="entry name" value="Ribosomal_uL15_bac-type"/>
</dbReference>
<dbReference type="PANTHER" id="PTHR12934:SF11">
    <property type="entry name" value="LARGE RIBOSOMAL SUBUNIT PROTEIN UL15M"/>
    <property type="match status" value="1"/>
</dbReference>
<feature type="compositionally biased region" description="Gly residues" evidence="6">
    <location>
        <begin position="22"/>
        <end position="36"/>
    </location>
</feature>
<evidence type="ECO:0000256" key="2">
    <source>
        <dbReference type="ARBA" id="ARBA00022980"/>
    </source>
</evidence>
<keyword evidence="4" id="KW-0699">rRNA-binding</keyword>
<comment type="similarity">
    <text evidence="1 4 5">Belongs to the universal ribosomal protein uL15 family.</text>
</comment>
<dbReference type="InterPro" id="IPR021131">
    <property type="entry name" value="Ribosomal_uL15/eL18"/>
</dbReference>
<feature type="region of interest" description="Disordered" evidence="6">
    <location>
        <begin position="1"/>
        <end position="55"/>
    </location>
</feature>